<evidence type="ECO:0000313" key="2">
    <source>
        <dbReference type="Proteomes" id="UP000051952"/>
    </source>
</evidence>
<dbReference type="VEuPathDB" id="TriTrypDB:BSAL_31505"/>
<accession>A0A0S4JQ09</accession>
<dbReference type="OrthoDB" id="274987at2759"/>
<dbReference type="OMA" id="QMQDDER"/>
<dbReference type="AlphaFoldDB" id="A0A0S4JQ09"/>
<gene>
    <name evidence="1" type="ORF">BSAL_31505</name>
</gene>
<dbReference type="Proteomes" id="UP000051952">
    <property type="component" value="Unassembled WGS sequence"/>
</dbReference>
<dbReference type="EMBL" id="CYKH01001912">
    <property type="protein sequence ID" value="CUG91362.1"/>
    <property type="molecule type" value="Genomic_DNA"/>
</dbReference>
<organism evidence="1 2">
    <name type="scientific">Bodo saltans</name>
    <name type="common">Flagellated protozoan</name>
    <dbReference type="NCBI Taxonomy" id="75058"/>
    <lineage>
        <taxon>Eukaryota</taxon>
        <taxon>Discoba</taxon>
        <taxon>Euglenozoa</taxon>
        <taxon>Kinetoplastea</taxon>
        <taxon>Metakinetoplastina</taxon>
        <taxon>Eubodonida</taxon>
        <taxon>Bodonidae</taxon>
        <taxon>Bodo</taxon>
    </lineage>
</organism>
<proteinExistence type="predicted"/>
<reference evidence="2" key="1">
    <citation type="submission" date="2015-09" db="EMBL/GenBank/DDBJ databases">
        <authorList>
            <consortium name="Pathogen Informatics"/>
        </authorList>
    </citation>
    <scope>NUCLEOTIDE SEQUENCE [LARGE SCALE GENOMIC DNA]</scope>
    <source>
        <strain evidence="2">Lake Konstanz</strain>
    </source>
</reference>
<name>A0A0S4JQ09_BODSA</name>
<sequence length="208" mass="23544">MSKLVMPYVLQPEKFRGLSKVQLVNADSTEVKGTATQYREPPTVAEGLLATWDEGAAHAAMSVGPSVESWFYQWSEQESYWEREVGQCTVPEEVEALIPTKWVGYKWQTEVDETLARVCSLCTALAEKFVMLTNNEQKDSTANKWRLHNALKAKLQAVVELLESSIGEDIPVMSLRDPEFVRQCWNSLNDEDRHSVLSSLGEMTLDTR</sequence>
<protein>
    <submittedName>
        <fullName evidence="1">Uncharacterized protein</fullName>
    </submittedName>
</protein>
<evidence type="ECO:0000313" key="1">
    <source>
        <dbReference type="EMBL" id="CUG91362.1"/>
    </source>
</evidence>
<keyword evidence="2" id="KW-1185">Reference proteome</keyword>